<dbReference type="RefSeq" id="WP_054361164.1">
    <property type="nucleotide sequence ID" value="NZ_LJYW01000001.1"/>
</dbReference>
<dbReference type="Proteomes" id="UP000048984">
    <property type="component" value="Unassembled WGS sequence"/>
</dbReference>
<evidence type="ECO:0000256" key="1">
    <source>
        <dbReference type="ARBA" id="ARBA00022801"/>
    </source>
</evidence>
<comment type="caution">
    <text evidence="3">The sequence shown here is derived from an EMBL/GenBank/DDBJ whole genome shotgun (WGS) entry which is preliminary data.</text>
</comment>
<proteinExistence type="predicted"/>
<accession>A0A0P6W8R3</accession>
<feature type="domain" description="Alpha/beta hydrolase fold-3" evidence="2">
    <location>
        <begin position="80"/>
        <end position="285"/>
    </location>
</feature>
<dbReference type="AlphaFoldDB" id="A0A0P6W8R3"/>
<name>A0A0P6W8R3_9HYPH</name>
<dbReference type="GO" id="GO:0016787">
    <property type="term" value="F:hydrolase activity"/>
    <property type="evidence" value="ECO:0007669"/>
    <property type="project" value="UniProtKB-KW"/>
</dbReference>
<dbReference type="STRING" id="665126.ABB55_24500"/>
<evidence type="ECO:0000313" key="3">
    <source>
        <dbReference type="EMBL" id="KPL54998.1"/>
    </source>
</evidence>
<keyword evidence="1" id="KW-0378">Hydrolase</keyword>
<reference evidence="3 4" key="2">
    <citation type="submission" date="2015-10" db="EMBL/GenBank/DDBJ databases">
        <title>Draft Genome Sequence of Prosthecomicrobium hirschii ATCC 27832.</title>
        <authorList>
            <person name="Daniel J."/>
            <person name="Givan S.A."/>
            <person name="Brun Y.V."/>
            <person name="Brown P.J."/>
        </authorList>
    </citation>
    <scope>NUCLEOTIDE SEQUENCE [LARGE SCALE GENOMIC DNA]</scope>
    <source>
        <strain evidence="3 4">16</strain>
    </source>
</reference>
<gene>
    <name evidence="3" type="ORF">ABB55_24500</name>
</gene>
<dbReference type="InterPro" id="IPR029058">
    <property type="entry name" value="AB_hydrolase_fold"/>
</dbReference>
<dbReference type="InterPro" id="IPR050300">
    <property type="entry name" value="GDXG_lipolytic_enzyme"/>
</dbReference>
<dbReference type="PANTHER" id="PTHR48081">
    <property type="entry name" value="AB HYDROLASE SUPERFAMILY PROTEIN C4A8.06C"/>
    <property type="match status" value="1"/>
</dbReference>
<evidence type="ECO:0000313" key="4">
    <source>
        <dbReference type="Proteomes" id="UP000048984"/>
    </source>
</evidence>
<reference evidence="3 4" key="1">
    <citation type="submission" date="2015-09" db="EMBL/GenBank/DDBJ databases">
        <authorList>
            <person name="Jackson K.R."/>
            <person name="Lunt B.L."/>
            <person name="Fisher J.N.B."/>
            <person name="Gardner A.V."/>
            <person name="Bailey M.E."/>
            <person name="Deus L.M."/>
            <person name="Earl A.S."/>
            <person name="Gibby P.D."/>
            <person name="Hartmann K.A."/>
            <person name="Liu J.E."/>
            <person name="Manci A.M."/>
            <person name="Nielsen D.A."/>
            <person name="Solomon M.B."/>
            <person name="Breakwell D.P."/>
            <person name="Burnett S.H."/>
            <person name="Grose J.H."/>
        </authorList>
    </citation>
    <scope>NUCLEOTIDE SEQUENCE [LARGE SCALE GENOMIC DNA]</scope>
    <source>
        <strain evidence="3 4">16</strain>
    </source>
</reference>
<sequence>MPLDPRAARFLDMAAAGRAEPRERTIAERRAGLAKLMAFARADRMGPPGRDLALAGPAGPVPARLYGPGAASADEVLPGMVFFHGGGLVAGSIETHDVIARALAEACGCRLVSVDYRLAPEHRYPAAAEDAEAALRAIYAMASDLAIDPERIGLVGESGGAALAVGVAVAACSAGPRIALMGLICPVLDCGGESASRIEFAEGFLIDRATLEADLADLLPPGFDPADPRLSPLRLPDLSGLPPAVIHTAECDPLRDEGEAFAARLAAAGVPVTLQRHDGMVHNFHALGSVLPQGRAALDAMGVAFGAMLRG</sequence>
<dbReference type="Pfam" id="PF07859">
    <property type="entry name" value="Abhydrolase_3"/>
    <property type="match status" value="1"/>
</dbReference>
<keyword evidence="4" id="KW-1185">Reference proteome</keyword>
<organism evidence="3 4">
    <name type="scientific">Prosthecodimorpha hirschii</name>
    <dbReference type="NCBI Taxonomy" id="665126"/>
    <lineage>
        <taxon>Bacteria</taxon>
        <taxon>Pseudomonadati</taxon>
        <taxon>Pseudomonadota</taxon>
        <taxon>Alphaproteobacteria</taxon>
        <taxon>Hyphomicrobiales</taxon>
        <taxon>Ancalomicrobiaceae</taxon>
        <taxon>Prosthecodimorpha</taxon>
    </lineage>
</organism>
<protein>
    <submittedName>
        <fullName evidence="3">Esterase</fullName>
    </submittedName>
</protein>
<dbReference type="InterPro" id="IPR013094">
    <property type="entry name" value="AB_hydrolase_3"/>
</dbReference>
<dbReference type="SUPFAM" id="SSF53474">
    <property type="entry name" value="alpha/beta-Hydrolases"/>
    <property type="match status" value="1"/>
</dbReference>
<dbReference type="EMBL" id="LJYW01000001">
    <property type="protein sequence ID" value="KPL54998.1"/>
    <property type="molecule type" value="Genomic_DNA"/>
</dbReference>
<dbReference type="PANTHER" id="PTHR48081:SF8">
    <property type="entry name" value="ALPHA_BETA HYDROLASE FOLD-3 DOMAIN-CONTAINING PROTEIN-RELATED"/>
    <property type="match status" value="1"/>
</dbReference>
<evidence type="ECO:0000259" key="2">
    <source>
        <dbReference type="Pfam" id="PF07859"/>
    </source>
</evidence>
<dbReference type="Gene3D" id="3.40.50.1820">
    <property type="entry name" value="alpha/beta hydrolase"/>
    <property type="match status" value="1"/>
</dbReference>